<sequence>MNEAVKQKTKKLIDDLKSISNLFGLGGTPGEYRIITETFLYKYLNDKFLYEMKKILPKLNDENFEKNLKELNKEEYKMAEYKLSPETAKFKPEYLISELYNKQNSNNKKFNEILDDTLINIANDNIDIFSVKTSGEEKIRLFESICNYVIDPMERERFAKAIINKLVEVNFEELFSEKYDFFSQIFEYLIKDYNKDFGQYAEYYTPHVIASIISKIMIEDGVKNVTVYDPSAGTGTLVLALAHEIGENKCSVYTQDISTKSNEFLRLNLILNNLTHSLNNAIMGDTLLNPKHTTDNGKKLRTFDYVISNPPFKMDFSTTREQLASDSYAQRFFAGVPTVPKKKKDSMEIYLLFIQHVINSLNEKGKGAIIVPTGFITAQSGIASKVRKYMVENKIIKGVISMPSNIFATTGTNVSILFLDKTKETQNEKVILIDASNLGSKVKEDGKNQKTVLSEEEKEKIINTFRNKEEIEDFSKAVSYEEIKEKNNSLSVGQYFDIKIEYVDITKEEFDEKMKNYKESLKEMFEESAKLEREILESLEGLRIE</sequence>
<evidence type="ECO:0000313" key="10">
    <source>
        <dbReference type="Proteomes" id="UP000321606"/>
    </source>
</evidence>
<proteinExistence type="predicted"/>
<reference evidence="9 10" key="1">
    <citation type="submission" date="2019-07" db="EMBL/GenBank/DDBJ databases">
        <title>Complete Genome Sequence of Leptotrichia goodfellowii Strain JCM 16774.</title>
        <authorList>
            <person name="Watanabe S."/>
            <person name="Cui L."/>
        </authorList>
    </citation>
    <scope>NUCLEOTIDE SEQUENCE [LARGE SCALE GENOMIC DNA]</scope>
    <source>
        <strain evidence="9 10">JCM16774</strain>
    </source>
</reference>
<dbReference type="GO" id="GO:0003677">
    <property type="term" value="F:DNA binding"/>
    <property type="evidence" value="ECO:0007669"/>
    <property type="project" value="InterPro"/>
</dbReference>
<dbReference type="AlphaFoldDB" id="A0A510JD83"/>
<dbReference type="STRING" id="714315.GCA_000516535_01100"/>
<evidence type="ECO:0000256" key="2">
    <source>
        <dbReference type="ARBA" id="ARBA00022603"/>
    </source>
</evidence>
<evidence type="ECO:0000256" key="6">
    <source>
        <dbReference type="ARBA" id="ARBA00047942"/>
    </source>
</evidence>
<dbReference type="InterPro" id="IPR051537">
    <property type="entry name" value="DNA_Adenine_Mtase"/>
</dbReference>
<evidence type="ECO:0000256" key="7">
    <source>
        <dbReference type="SAM" id="Coils"/>
    </source>
</evidence>
<dbReference type="InterPro" id="IPR003356">
    <property type="entry name" value="DNA_methylase_A-5"/>
</dbReference>
<dbReference type="PANTHER" id="PTHR42933">
    <property type="entry name" value="SLR6095 PROTEIN"/>
    <property type="match status" value="1"/>
</dbReference>
<keyword evidence="4" id="KW-0949">S-adenosyl-L-methionine</keyword>
<dbReference type="SUPFAM" id="SSF53335">
    <property type="entry name" value="S-adenosyl-L-methionine-dependent methyltransferases"/>
    <property type="match status" value="1"/>
</dbReference>
<dbReference type="OrthoDB" id="9814572at2"/>
<keyword evidence="3" id="KW-0808">Transferase</keyword>
<dbReference type="Proteomes" id="UP000321606">
    <property type="component" value="Chromosome"/>
</dbReference>
<keyword evidence="2" id="KW-0489">Methyltransferase</keyword>
<dbReference type="REBASE" id="355129">
    <property type="entry name" value="M.Lgo16774ORF1107P"/>
</dbReference>
<evidence type="ECO:0000256" key="4">
    <source>
        <dbReference type="ARBA" id="ARBA00022691"/>
    </source>
</evidence>
<dbReference type="RefSeq" id="WP_026737556.1">
    <property type="nucleotide sequence ID" value="NZ_AP019822.1"/>
</dbReference>
<dbReference type="GO" id="GO:0009007">
    <property type="term" value="F:site-specific DNA-methyltransferase (adenine-specific) activity"/>
    <property type="evidence" value="ECO:0007669"/>
    <property type="project" value="UniProtKB-EC"/>
</dbReference>
<keyword evidence="5" id="KW-0680">Restriction system</keyword>
<dbReference type="Pfam" id="PF02384">
    <property type="entry name" value="N6_Mtase"/>
    <property type="match status" value="1"/>
</dbReference>
<keyword evidence="7" id="KW-0175">Coiled coil</keyword>
<dbReference type="EC" id="2.1.1.72" evidence="1"/>
<dbReference type="InterPro" id="IPR002052">
    <property type="entry name" value="DNA_methylase_N6_adenine_CS"/>
</dbReference>
<evidence type="ECO:0000256" key="3">
    <source>
        <dbReference type="ARBA" id="ARBA00022679"/>
    </source>
</evidence>
<feature type="coiled-coil region" evidence="7">
    <location>
        <begin position="507"/>
        <end position="534"/>
    </location>
</feature>
<accession>A0A510JD83</accession>
<dbReference type="PROSITE" id="PS00092">
    <property type="entry name" value="N6_MTASE"/>
    <property type="match status" value="1"/>
</dbReference>
<name>A0A510JD83_9FUSO</name>
<protein>
    <recommendedName>
        <fullName evidence="1">site-specific DNA-methyltransferase (adenine-specific)</fullName>
        <ecNumber evidence="1">2.1.1.72</ecNumber>
    </recommendedName>
</protein>
<dbReference type="Gene3D" id="3.40.50.150">
    <property type="entry name" value="Vaccinia Virus protein VP39"/>
    <property type="match status" value="1"/>
</dbReference>
<dbReference type="GO" id="GO:0009307">
    <property type="term" value="P:DNA restriction-modification system"/>
    <property type="evidence" value="ECO:0007669"/>
    <property type="project" value="UniProtKB-KW"/>
</dbReference>
<dbReference type="PRINTS" id="PR00507">
    <property type="entry name" value="N12N6MTFRASE"/>
</dbReference>
<feature type="domain" description="DNA methylase adenine-specific" evidence="8">
    <location>
        <begin position="178"/>
        <end position="498"/>
    </location>
</feature>
<dbReference type="GO" id="GO:0032259">
    <property type="term" value="P:methylation"/>
    <property type="evidence" value="ECO:0007669"/>
    <property type="project" value="UniProtKB-KW"/>
</dbReference>
<evidence type="ECO:0000256" key="1">
    <source>
        <dbReference type="ARBA" id="ARBA00011900"/>
    </source>
</evidence>
<evidence type="ECO:0000313" key="9">
    <source>
        <dbReference type="EMBL" id="BBM36175.1"/>
    </source>
</evidence>
<dbReference type="KEGG" id="lgo:JCM16774_1107"/>
<evidence type="ECO:0000259" key="8">
    <source>
        <dbReference type="Pfam" id="PF02384"/>
    </source>
</evidence>
<dbReference type="EMBL" id="AP019822">
    <property type="protein sequence ID" value="BBM36175.1"/>
    <property type="molecule type" value="Genomic_DNA"/>
</dbReference>
<gene>
    <name evidence="9" type="ORF">JCM16774_1107</name>
</gene>
<comment type="catalytic activity">
    <reaction evidence="6">
        <text>a 2'-deoxyadenosine in DNA + S-adenosyl-L-methionine = an N(6)-methyl-2'-deoxyadenosine in DNA + S-adenosyl-L-homocysteine + H(+)</text>
        <dbReference type="Rhea" id="RHEA:15197"/>
        <dbReference type="Rhea" id="RHEA-COMP:12418"/>
        <dbReference type="Rhea" id="RHEA-COMP:12419"/>
        <dbReference type="ChEBI" id="CHEBI:15378"/>
        <dbReference type="ChEBI" id="CHEBI:57856"/>
        <dbReference type="ChEBI" id="CHEBI:59789"/>
        <dbReference type="ChEBI" id="CHEBI:90615"/>
        <dbReference type="ChEBI" id="CHEBI:90616"/>
        <dbReference type="EC" id="2.1.1.72"/>
    </reaction>
</comment>
<dbReference type="PANTHER" id="PTHR42933:SF1">
    <property type="entry name" value="SITE-SPECIFIC DNA-METHYLTRANSFERASE (ADENINE-SPECIFIC)"/>
    <property type="match status" value="1"/>
</dbReference>
<dbReference type="GO" id="GO:0008170">
    <property type="term" value="F:N-methyltransferase activity"/>
    <property type="evidence" value="ECO:0007669"/>
    <property type="project" value="InterPro"/>
</dbReference>
<evidence type="ECO:0000256" key="5">
    <source>
        <dbReference type="ARBA" id="ARBA00022747"/>
    </source>
</evidence>
<organism evidence="9 10">
    <name type="scientific">Pseudoleptotrichia goodfellowii</name>
    <dbReference type="NCBI Taxonomy" id="157692"/>
    <lineage>
        <taxon>Bacteria</taxon>
        <taxon>Fusobacteriati</taxon>
        <taxon>Fusobacteriota</taxon>
        <taxon>Fusobacteriia</taxon>
        <taxon>Fusobacteriales</taxon>
        <taxon>Leptotrichiaceae</taxon>
        <taxon>Pseudoleptotrichia</taxon>
    </lineage>
</organism>
<dbReference type="InterPro" id="IPR029063">
    <property type="entry name" value="SAM-dependent_MTases_sf"/>
</dbReference>